<name>A0A1G9H404_9ACTN</name>
<dbReference type="PANTHER" id="PTHR35145:SF1">
    <property type="entry name" value="CYTOPLASMIC PROTEIN"/>
    <property type="match status" value="1"/>
</dbReference>
<dbReference type="OrthoDB" id="3194910at2"/>
<dbReference type="AlphaFoldDB" id="A0A1G9H404"/>
<dbReference type="GO" id="GO:0003677">
    <property type="term" value="F:DNA binding"/>
    <property type="evidence" value="ECO:0007669"/>
    <property type="project" value="UniProtKB-KW"/>
</dbReference>
<reference evidence="1 2" key="1">
    <citation type="submission" date="2016-10" db="EMBL/GenBank/DDBJ databases">
        <authorList>
            <person name="de Groot N.N."/>
        </authorList>
    </citation>
    <scope>NUCLEOTIDE SEQUENCE [LARGE SCALE GENOMIC DNA]</scope>
    <source>
        <strain evidence="1 2">CGMCC 1.9159</strain>
    </source>
</reference>
<proteinExistence type="predicted"/>
<evidence type="ECO:0000313" key="1">
    <source>
        <dbReference type="EMBL" id="SDL07620.1"/>
    </source>
</evidence>
<accession>A0A1G9H404</accession>
<dbReference type="InterPro" id="IPR058532">
    <property type="entry name" value="YjbR/MT2646/Rv2570-like"/>
</dbReference>
<dbReference type="EMBL" id="FNGP01000001">
    <property type="protein sequence ID" value="SDL07620.1"/>
    <property type="molecule type" value="Genomic_DNA"/>
</dbReference>
<dbReference type="STRING" id="686624.SAMN04488242_0061"/>
<keyword evidence="2" id="KW-1185">Reference proteome</keyword>
<dbReference type="Proteomes" id="UP000199475">
    <property type="component" value="Unassembled WGS sequence"/>
</dbReference>
<gene>
    <name evidence="1" type="ORF">SAMN04488242_0061</name>
</gene>
<dbReference type="PANTHER" id="PTHR35145">
    <property type="entry name" value="CYTOPLASMIC PROTEIN-RELATED"/>
    <property type="match status" value="1"/>
</dbReference>
<dbReference type="Pfam" id="PF04237">
    <property type="entry name" value="YjbR"/>
    <property type="match status" value="1"/>
</dbReference>
<dbReference type="SUPFAM" id="SSF142906">
    <property type="entry name" value="YjbR-like"/>
    <property type="match status" value="1"/>
</dbReference>
<keyword evidence="1" id="KW-0238">DNA-binding</keyword>
<protein>
    <submittedName>
        <fullName evidence="1">Predicted DNA-binding protein, MmcQ/YjbR family</fullName>
    </submittedName>
</protein>
<dbReference type="InterPro" id="IPR007351">
    <property type="entry name" value="YjbR"/>
</dbReference>
<dbReference type="Gene3D" id="3.90.1150.30">
    <property type="match status" value="1"/>
</dbReference>
<dbReference type="RefSeq" id="WP_093247823.1">
    <property type="nucleotide sequence ID" value="NZ_FNGP01000001.1"/>
</dbReference>
<evidence type="ECO:0000313" key="2">
    <source>
        <dbReference type="Proteomes" id="UP000199475"/>
    </source>
</evidence>
<sequence length="163" mass="17911">MDGRALQRRASERAKQLPGSYLDHPFGDEWDVRKVRGKVFMLQTELDGEPVITVKAHPDDALALRSTHASIAVGYHMNKRHWITVHPGDDIDGALVDDLVTEAYLLVLEKNVPKSQWPVDPAAFVDRAGVGTAHAWLALQSAYAFAAERAAGLPAVRRLDPVA</sequence>
<organism evidence="1 2">
    <name type="scientific">Tessaracoccus oleiagri</name>
    <dbReference type="NCBI Taxonomy" id="686624"/>
    <lineage>
        <taxon>Bacteria</taxon>
        <taxon>Bacillati</taxon>
        <taxon>Actinomycetota</taxon>
        <taxon>Actinomycetes</taxon>
        <taxon>Propionibacteriales</taxon>
        <taxon>Propionibacteriaceae</taxon>
        <taxon>Tessaracoccus</taxon>
    </lineage>
</organism>
<dbReference type="InterPro" id="IPR038056">
    <property type="entry name" value="YjbR-like_sf"/>
</dbReference>